<keyword evidence="4 8" id="KW-0032">Aminotransferase</keyword>
<dbReference type="InterPro" id="IPR004839">
    <property type="entry name" value="Aminotransferase_I/II_large"/>
</dbReference>
<dbReference type="AlphaFoldDB" id="A0A0M2R8R8"/>
<comment type="caution">
    <text evidence="10">The sequence shown here is derived from an EMBL/GenBank/DDBJ whole genome shotgun (WGS) entry which is preliminary data.</text>
</comment>
<comment type="subunit">
    <text evidence="3">Homodimer.</text>
</comment>
<organism evidence="10 11">
    <name type="scientific">Kiloniella litopenaei</name>
    <dbReference type="NCBI Taxonomy" id="1549748"/>
    <lineage>
        <taxon>Bacteria</taxon>
        <taxon>Pseudomonadati</taxon>
        <taxon>Pseudomonadota</taxon>
        <taxon>Alphaproteobacteria</taxon>
        <taxon>Rhodospirillales</taxon>
        <taxon>Kiloniellaceae</taxon>
        <taxon>Kiloniella</taxon>
    </lineage>
</organism>
<dbReference type="InterPro" id="IPR015422">
    <property type="entry name" value="PyrdxlP-dep_Trfase_small"/>
</dbReference>
<gene>
    <name evidence="10" type="ORF">WH95_10465</name>
</gene>
<comment type="cofactor">
    <cofactor evidence="1 8">
        <name>pyridoxal 5'-phosphate</name>
        <dbReference type="ChEBI" id="CHEBI:597326"/>
    </cofactor>
</comment>
<dbReference type="Proteomes" id="UP000034491">
    <property type="component" value="Unassembled WGS sequence"/>
</dbReference>
<dbReference type="InterPro" id="IPR004838">
    <property type="entry name" value="NHTrfase_class1_PyrdxlP-BS"/>
</dbReference>
<dbReference type="InterPro" id="IPR015421">
    <property type="entry name" value="PyrdxlP-dep_Trfase_major"/>
</dbReference>
<dbReference type="Gene3D" id="3.40.640.10">
    <property type="entry name" value="Type I PLP-dependent aspartate aminotransferase-like (Major domain)"/>
    <property type="match status" value="1"/>
</dbReference>
<evidence type="ECO:0000313" key="10">
    <source>
        <dbReference type="EMBL" id="KKJ76849.1"/>
    </source>
</evidence>
<dbReference type="EC" id="2.6.1.-" evidence="8"/>
<keyword evidence="6" id="KW-0663">Pyridoxal phosphate</keyword>
<evidence type="ECO:0000256" key="4">
    <source>
        <dbReference type="ARBA" id="ARBA00022576"/>
    </source>
</evidence>
<proteinExistence type="inferred from homology"/>
<dbReference type="RefSeq" id="WP_046506644.1">
    <property type="nucleotide sequence ID" value="NZ_LANI01000009.1"/>
</dbReference>
<evidence type="ECO:0000313" key="11">
    <source>
        <dbReference type="Proteomes" id="UP000034491"/>
    </source>
</evidence>
<dbReference type="InterPro" id="IPR015424">
    <property type="entry name" value="PyrdxlP-dep_Trfase"/>
</dbReference>
<dbReference type="GO" id="GO:0004069">
    <property type="term" value="F:L-aspartate:2-oxoglutarate aminotransferase activity"/>
    <property type="evidence" value="ECO:0007669"/>
    <property type="project" value="UniProtKB-EC"/>
</dbReference>
<dbReference type="CDD" id="cd00609">
    <property type="entry name" value="AAT_like"/>
    <property type="match status" value="1"/>
</dbReference>
<dbReference type="PANTHER" id="PTHR46383:SF1">
    <property type="entry name" value="ASPARTATE AMINOTRANSFERASE"/>
    <property type="match status" value="1"/>
</dbReference>
<protein>
    <recommendedName>
        <fullName evidence="8">Aminotransferase</fullName>
        <ecNumber evidence="8">2.6.1.-</ecNumber>
    </recommendedName>
</protein>
<keyword evidence="5 8" id="KW-0808">Transferase</keyword>
<sequence>MQLSPLTKRVTGAGASAWDLHSKALQEKSEGKDVIVMSVGDPDFSTPEKITAAAKDALDAGDTHYTELTGRYELRDILAKRHSRLTKQPVTADNVIVLAGAQCALFTSSLCIATQGDEIIALEPMYITYEASICVTGATIVPVSQLAETGFRPDIKAIEDAITPKTKAIFLTTPNNPTGVVMTQTELEKIAQLAQAHNLWVIADEVYSDLIFAGEHVSIGSLPGMAERTVTISSLSKSHAMTGWRLGWAIGPRHLIQAMEKIALCMLYGLPGFSQEAAKVALTDLANEPKRMKEIYHKRRDLTLKSLKPATTLLPHCPQAGMFLLVDIRSTGLTSREFAENLYSQTGVCVLDAEPFGHSAKGHIRLSFTLSEEQIVEGCRRICEFCDSLSQQKTFA</sequence>
<dbReference type="Pfam" id="PF00155">
    <property type="entry name" value="Aminotran_1_2"/>
    <property type="match status" value="1"/>
</dbReference>
<keyword evidence="11" id="KW-1185">Reference proteome</keyword>
<evidence type="ECO:0000256" key="1">
    <source>
        <dbReference type="ARBA" id="ARBA00001933"/>
    </source>
</evidence>
<dbReference type="STRING" id="1549748.WH95_10465"/>
<dbReference type="Gene3D" id="3.90.1150.10">
    <property type="entry name" value="Aspartate Aminotransferase, domain 1"/>
    <property type="match status" value="1"/>
</dbReference>
<dbReference type="InterPro" id="IPR050596">
    <property type="entry name" value="AspAT/PAT-like"/>
</dbReference>
<dbReference type="FunFam" id="3.40.640.10:FF:000033">
    <property type="entry name" value="Aspartate aminotransferase"/>
    <property type="match status" value="1"/>
</dbReference>
<dbReference type="PROSITE" id="PS00105">
    <property type="entry name" value="AA_TRANSFER_CLASS_1"/>
    <property type="match status" value="1"/>
</dbReference>
<evidence type="ECO:0000256" key="5">
    <source>
        <dbReference type="ARBA" id="ARBA00022679"/>
    </source>
</evidence>
<comment type="similarity">
    <text evidence="2 8">Belongs to the class-I pyridoxal-phosphate-dependent aminotransferase family.</text>
</comment>
<accession>A0A0M2R8R8</accession>
<reference evidence="10 11" key="1">
    <citation type="submission" date="2015-03" db="EMBL/GenBank/DDBJ databases">
        <title>Genome sequence of Kiloniella sp. P1-1, isolated from the gut microflora of Pacific white shrimp, Penaeus vannamei.</title>
        <authorList>
            <person name="Shao Z."/>
            <person name="Wang L."/>
            <person name="Li X."/>
        </authorList>
    </citation>
    <scope>NUCLEOTIDE SEQUENCE [LARGE SCALE GENOMIC DNA]</scope>
    <source>
        <strain evidence="10 11">P1-1</strain>
    </source>
</reference>
<name>A0A0M2R8R8_9PROT</name>
<evidence type="ECO:0000256" key="3">
    <source>
        <dbReference type="ARBA" id="ARBA00011738"/>
    </source>
</evidence>
<feature type="domain" description="Aminotransferase class I/classII large" evidence="9">
    <location>
        <begin position="32"/>
        <end position="382"/>
    </location>
</feature>
<evidence type="ECO:0000259" key="9">
    <source>
        <dbReference type="Pfam" id="PF00155"/>
    </source>
</evidence>
<evidence type="ECO:0000256" key="6">
    <source>
        <dbReference type="ARBA" id="ARBA00022898"/>
    </source>
</evidence>
<dbReference type="EMBL" id="LANI01000009">
    <property type="protein sequence ID" value="KKJ76849.1"/>
    <property type="molecule type" value="Genomic_DNA"/>
</dbReference>
<evidence type="ECO:0000256" key="8">
    <source>
        <dbReference type="RuleBase" id="RU000481"/>
    </source>
</evidence>
<dbReference type="PANTHER" id="PTHR46383">
    <property type="entry name" value="ASPARTATE AMINOTRANSFERASE"/>
    <property type="match status" value="1"/>
</dbReference>
<comment type="catalytic activity">
    <reaction evidence="7">
        <text>L-aspartate + 2-oxoglutarate = oxaloacetate + L-glutamate</text>
        <dbReference type="Rhea" id="RHEA:21824"/>
        <dbReference type="ChEBI" id="CHEBI:16452"/>
        <dbReference type="ChEBI" id="CHEBI:16810"/>
        <dbReference type="ChEBI" id="CHEBI:29985"/>
        <dbReference type="ChEBI" id="CHEBI:29991"/>
        <dbReference type="EC" id="2.6.1.1"/>
    </reaction>
</comment>
<evidence type="ECO:0000256" key="2">
    <source>
        <dbReference type="ARBA" id="ARBA00007441"/>
    </source>
</evidence>
<evidence type="ECO:0000256" key="7">
    <source>
        <dbReference type="ARBA" id="ARBA00049185"/>
    </source>
</evidence>
<dbReference type="GO" id="GO:0006520">
    <property type="term" value="P:amino acid metabolic process"/>
    <property type="evidence" value="ECO:0007669"/>
    <property type="project" value="InterPro"/>
</dbReference>
<dbReference type="GO" id="GO:0030170">
    <property type="term" value="F:pyridoxal phosphate binding"/>
    <property type="evidence" value="ECO:0007669"/>
    <property type="project" value="InterPro"/>
</dbReference>
<dbReference type="OrthoDB" id="9766084at2"/>
<dbReference type="PATRIC" id="fig|1549748.8.peg.4173"/>
<dbReference type="SUPFAM" id="SSF53383">
    <property type="entry name" value="PLP-dependent transferases"/>
    <property type="match status" value="1"/>
</dbReference>